<dbReference type="SUPFAM" id="SSF56784">
    <property type="entry name" value="HAD-like"/>
    <property type="match status" value="1"/>
</dbReference>
<dbReference type="Pfam" id="PF08282">
    <property type="entry name" value="Hydrolase_3"/>
    <property type="match status" value="1"/>
</dbReference>
<gene>
    <name evidence="1" type="ORF">EA457_01130</name>
</gene>
<dbReference type="GO" id="GO:0016791">
    <property type="term" value="F:phosphatase activity"/>
    <property type="evidence" value="ECO:0007669"/>
    <property type="project" value="TreeGrafter"/>
</dbReference>
<protein>
    <submittedName>
        <fullName evidence="1">HAD-IIB family hydrolase</fullName>
    </submittedName>
</protein>
<proteinExistence type="predicted"/>
<keyword evidence="1" id="KW-0378">Hydrolase</keyword>
<dbReference type="RefSeq" id="WP_154412501.1">
    <property type="nucleotide sequence ID" value="NZ_CP033165.1"/>
</dbReference>
<dbReference type="PANTHER" id="PTHR10000">
    <property type="entry name" value="PHOSPHOSERINE PHOSPHATASE"/>
    <property type="match status" value="1"/>
</dbReference>
<dbReference type="Gene3D" id="3.40.50.1000">
    <property type="entry name" value="HAD superfamily/HAD-like"/>
    <property type="match status" value="1"/>
</dbReference>
<dbReference type="InterPro" id="IPR023214">
    <property type="entry name" value="HAD_sf"/>
</dbReference>
<name>A0A9X7X869_STRDY</name>
<dbReference type="GO" id="GO:0005829">
    <property type="term" value="C:cytosol"/>
    <property type="evidence" value="ECO:0007669"/>
    <property type="project" value="TreeGrafter"/>
</dbReference>
<dbReference type="InterPro" id="IPR006379">
    <property type="entry name" value="HAD-SF_hydro_IIB"/>
</dbReference>
<evidence type="ECO:0000313" key="1">
    <source>
        <dbReference type="EMBL" id="QGH01261.1"/>
    </source>
</evidence>
<organism evidence="1 2">
    <name type="scientific">Streptococcus dysgalactiae subsp. dysgalactiae</name>
    <dbReference type="NCBI Taxonomy" id="99822"/>
    <lineage>
        <taxon>Bacteria</taxon>
        <taxon>Bacillati</taxon>
        <taxon>Bacillota</taxon>
        <taxon>Bacilli</taxon>
        <taxon>Lactobacillales</taxon>
        <taxon>Streptococcaceae</taxon>
        <taxon>Streptococcus</taxon>
    </lineage>
</organism>
<dbReference type="Proteomes" id="UP000347383">
    <property type="component" value="Chromosome"/>
</dbReference>
<dbReference type="NCBIfam" id="TIGR01484">
    <property type="entry name" value="HAD-SF-IIB"/>
    <property type="match status" value="1"/>
</dbReference>
<dbReference type="PANTHER" id="PTHR10000:SF53">
    <property type="entry name" value="5-AMINO-6-(5-PHOSPHO-D-RIBITYLAMINO)URACIL PHOSPHATASE YBJI-RELATED"/>
    <property type="match status" value="1"/>
</dbReference>
<dbReference type="AlphaFoldDB" id="A0A9X7X869"/>
<evidence type="ECO:0000313" key="2">
    <source>
        <dbReference type="Proteomes" id="UP000347383"/>
    </source>
</evidence>
<dbReference type="Gene3D" id="3.30.1240.10">
    <property type="match status" value="1"/>
</dbReference>
<accession>A0A9X7X869</accession>
<dbReference type="InterPro" id="IPR036412">
    <property type="entry name" value="HAD-like_sf"/>
</dbReference>
<reference evidence="1 2" key="1">
    <citation type="submission" date="2018-10" db="EMBL/GenBank/DDBJ databases">
        <title>Comparative Genomics Analysis of the Streptococcus dysgalactiae subspecies dysgalactiae.</title>
        <authorList>
            <person name="Koh T.H."/>
            <person name="Abdul Rahman N."/>
            <person name="Sessions O.M."/>
        </authorList>
    </citation>
    <scope>NUCLEOTIDE SEQUENCE [LARGE SCALE GENOMIC DNA]</scope>
    <source>
        <strain evidence="1 2">DB60705-15</strain>
    </source>
</reference>
<dbReference type="EMBL" id="CP033165">
    <property type="protein sequence ID" value="QGH01261.1"/>
    <property type="molecule type" value="Genomic_DNA"/>
</dbReference>
<dbReference type="GO" id="GO:0000287">
    <property type="term" value="F:magnesium ion binding"/>
    <property type="evidence" value="ECO:0007669"/>
    <property type="project" value="TreeGrafter"/>
</dbReference>
<sequence>MAMLKKFSMEEVSDKPIVVFDLDGTIVFDGKTIDKDIFPDLLALNKKSHIIFASARPIRDMLPLLTDFSQNSLIGGNGSMIYHKNQTTLTSYIDERFMLKVVHKIHELNLDYIIDYEWNYSAKIADSTNPILQKLDSGKLADNVAIRTTNVSKVILFNVSEELAIQFSEDKDISLLYHEEVKELVITGKDSDKYLALKQVIGGHPYHAFGNDKNDIMLLQHATKGFSVDYPFVQSENVKIITKQEVSSAIKTLIK</sequence>